<proteinExistence type="predicted"/>
<evidence type="ECO:0000313" key="2">
    <source>
        <dbReference type="Proteomes" id="UP000531216"/>
    </source>
</evidence>
<gene>
    <name evidence="1" type="ORF">GGR05_001389</name>
</gene>
<keyword evidence="2" id="KW-1185">Reference proteome</keyword>
<name>A0A7W6BWY1_9HYPH</name>
<accession>A0A7W6BWY1</accession>
<dbReference type="AlphaFoldDB" id="A0A7W6BWY1"/>
<dbReference type="Gene3D" id="3.40.50.1820">
    <property type="entry name" value="alpha/beta hydrolase"/>
    <property type="match status" value="1"/>
</dbReference>
<dbReference type="Proteomes" id="UP000531216">
    <property type="component" value="Unassembled WGS sequence"/>
</dbReference>
<dbReference type="Pfam" id="PF06821">
    <property type="entry name" value="Ser_hydrolase"/>
    <property type="match status" value="1"/>
</dbReference>
<reference evidence="1 2" key="1">
    <citation type="submission" date="2020-08" db="EMBL/GenBank/DDBJ databases">
        <title>Genomic Encyclopedia of Type Strains, Phase IV (KMG-IV): sequencing the most valuable type-strain genomes for metagenomic binning, comparative biology and taxonomic classification.</title>
        <authorList>
            <person name="Goeker M."/>
        </authorList>
    </citation>
    <scope>NUCLEOTIDE SEQUENCE [LARGE SCALE GENOMIC DNA]</scope>
    <source>
        <strain evidence="1 2">DSM 25024</strain>
    </source>
</reference>
<sequence length="220" mass="23467">MEQARVLRPARRERHPPDQSAALVALLDKPAPPSHLRAMRVSDVDILIIPGLNGATEQHWQSRWESKLSTARRVAPPAAEQADAVRWTADVMKAVDEATRPLILVAHGLGVAAAVEAVPHLSKPVAGAFFVAPLDLGDGAHGFSAYSRDPLPFPSVVVASRGEPDHSFDAVEDVAAAWGSLFVDAGESGRLDEASGHGPWPEGLLTFGKFLARLPAPQPR</sequence>
<dbReference type="SUPFAM" id="SSF53474">
    <property type="entry name" value="alpha/beta-Hydrolases"/>
    <property type="match status" value="1"/>
</dbReference>
<organism evidence="1 2">
    <name type="scientific">Aureimonas phyllosphaerae</name>
    <dbReference type="NCBI Taxonomy" id="1166078"/>
    <lineage>
        <taxon>Bacteria</taxon>
        <taxon>Pseudomonadati</taxon>
        <taxon>Pseudomonadota</taxon>
        <taxon>Alphaproteobacteria</taxon>
        <taxon>Hyphomicrobiales</taxon>
        <taxon>Aurantimonadaceae</taxon>
        <taxon>Aureimonas</taxon>
    </lineage>
</organism>
<dbReference type="InterPro" id="IPR029058">
    <property type="entry name" value="AB_hydrolase_fold"/>
</dbReference>
<dbReference type="InterPro" id="IPR010662">
    <property type="entry name" value="RBBP9/YdeN"/>
</dbReference>
<dbReference type="GO" id="GO:0016787">
    <property type="term" value="F:hydrolase activity"/>
    <property type="evidence" value="ECO:0007669"/>
    <property type="project" value="InterPro"/>
</dbReference>
<dbReference type="EMBL" id="JACIDO010000002">
    <property type="protein sequence ID" value="MBB3935261.1"/>
    <property type="molecule type" value="Genomic_DNA"/>
</dbReference>
<evidence type="ECO:0000313" key="1">
    <source>
        <dbReference type="EMBL" id="MBB3935261.1"/>
    </source>
</evidence>
<evidence type="ECO:0008006" key="3">
    <source>
        <dbReference type="Google" id="ProtNLM"/>
    </source>
</evidence>
<protein>
    <recommendedName>
        <fullName evidence="3">Alpha/beta hydrolase family protein</fullName>
    </recommendedName>
</protein>
<comment type="caution">
    <text evidence="1">The sequence shown here is derived from an EMBL/GenBank/DDBJ whole genome shotgun (WGS) entry which is preliminary data.</text>
</comment>